<keyword evidence="2" id="KW-1185">Reference proteome</keyword>
<dbReference type="AlphaFoldDB" id="A0AAQ4E1R1"/>
<dbReference type="Proteomes" id="UP001321473">
    <property type="component" value="Unassembled WGS sequence"/>
</dbReference>
<accession>A0AAQ4E1R1</accession>
<name>A0AAQ4E1R1_AMBAM</name>
<comment type="caution">
    <text evidence="1">The sequence shown here is derived from an EMBL/GenBank/DDBJ whole genome shotgun (WGS) entry which is preliminary data.</text>
</comment>
<organism evidence="1 2">
    <name type="scientific">Amblyomma americanum</name>
    <name type="common">Lone star tick</name>
    <dbReference type="NCBI Taxonomy" id="6943"/>
    <lineage>
        <taxon>Eukaryota</taxon>
        <taxon>Metazoa</taxon>
        <taxon>Ecdysozoa</taxon>
        <taxon>Arthropoda</taxon>
        <taxon>Chelicerata</taxon>
        <taxon>Arachnida</taxon>
        <taxon>Acari</taxon>
        <taxon>Parasitiformes</taxon>
        <taxon>Ixodida</taxon>
        <taxon>Ixodoidea</taxon>
        <taxon>Ixodidae</taxon>
        <taxon>Amblyomminae</taxon>
        <taxon>Amblyomma</taxon>
    </lineage>
</organism>
<evidence type="ECO:0000313" key="2">
    <source>
        <dbReference type="Proteomes" id="UP001321473"/>
    </source>
</evidence>
<gene>
    <name evidence="1" type="ORF">V5799_014884</name>
</gene>
<protein>
    <submittedName>
        <fullName evidence="1">Uncharacterized protein</fullName>
    </submittedName>
</protein>
<proteinExistence type="predicted"/>
<evidence type="ECO:0000313" key="1">
    <source>
        <dbReference type="EMBL" id="KAK8768651.1"/>
    </source>
</evidence>
<sequence>MVASTFTYNDMYRHYQTYDIMVIITASKLTLETKQQRGSSNPPCVFLFTLNDIEFSEPILDYNSFHNIGLLMPKANKIFKAYVGDVITQGKYRKTVDDVVAQTKIPLPSDMKQKKNICSIVLNE</sequence>
<reference evidence="1 2" key="1">
    <citation type="journal article" date="2023" name="Arcadia Sci">
        <title>De novo assembly of a long-read Amblyomma americanum tick genome.</title>
        <authorList>
            <person name="Chou S."/>
            <person name="Poskanzer K.E."/>
            <person name="Rollins M."/>
            <person name="Thuy-Boun P.S."/>
        </authorList>
    </citation>
    <scope>NUCLEOTIDE SEQUENCE [LARGE SCALE GENOMIC DNA]</scope>
    <source>
        <strain evidence="1">F_SG_1</strain>
        <tissue evidence="1">Salivary glands</tissue>
    </source>
</reference>
<dbReference type="EMBL" id="JARKHS020023629">
    <property type="protein sequence ID" value="KAK8768651.1"/>
    <property type="molecule type" value="Genomic_DNA"/>
</dbReference>